<dbReference type="GO" id="GO:0016791">
    <property type="term" value="F:phosphatase activity"/>
    <property type="evidence" value="ECO:0007669"/>
    <property type="project" value="TreeGrafter"/>
</dbReference>
<dbReference type="KEGG" id="sapp:SAC06_09125"/>
<dbReference type="Gene3D" id="3.40.50.1240">
    <property type="entry name" value="Phosphoglycerate mutase-like"/>
    <property type="match status" value="1"/>
</dbReference>
<evidence type="ECO:0000313" key="1">
    <source>
        <dbReference type="EMBL" id="XBW07793.1"/>
    </source>
</evidence>
<gene>
    <name evidence="1" type="ORF">SAC06_09125</name>
</gene>
<dbReference type="SUPFAM" id="SSF53254">
    <property type="entry name" value="Phosphoglycerate mutase-like"/>
    <property type="match status" value="1"/>
</dbReference>
<dbReference type="PANTHER" id="PTHR48100">
    <property type="entry name" value="BROAD-SPECIFICITY PHOSPHATASE YOR283W-RELATED"/>
    <property type="match status" value="1"/>
</dbReference>
<keyword evidence="1" id="KW-0378">Hydrolase</keyword>
<organism evidence="1">
    <name type="scientific">Scrofimicrobium appendicitidis</name>
    <dbReference type="NCBI Taxonomy" id="3079930"/>
    <lineage>
        <taxon>Bacteria</taxon>
        <taxon>Bacillati</taxon>
        <taxon>Actinomycetota</taxon>
        <taxon>Actinomycetes</taxon>
        <taxon>Actinomycetales</taxon>
        <taxon>Actinomycetaceae</taxon>
        <taxon>Scrofimicrobium</taxon>
    </lineage>
</organism>
<dbReference type="RefSeq" id="WP_350257995.1">
    <property type="nucleotide sequence ID" value="NZ_CP138335.1"/>
</dbReference>
<protein>
    <submittedName>
        <fullName evidence="1">Histidine phosphatase family protein</fullName>
        <ecNumber evidence="1">3.1.3.-</ecNumber>
    </submittedName>
</protein>
<dbReference type="InterPro" id="IPR013078">
    <property type="entry name" value="His_Pase_superF_clade-1"/>
</dbReference>
<dbReference type="AlphaFoldDB" id="A0AAU7V722"/>
<dbReference type="EC" id="3.1.3.-" evidence="1"/>
<dbReference type="SMART" id="SM00855">
    <property type="entry name" value="PGAM"/>
    <property type="match status" value="1"/>
</dbReference>
<name>A0AAU7V722_9ACTO</name>
<dbReference type="GO" id="GO:0005737">
    <property type="term" value="C:cytoplasm"/>
    <property type="evidence" value="ECO:0007669"/>
    <property type="project" value="TreeGrafter"/>
</dbReference>
<dbReference type="InterPro" id="IPR050275">
    <property type="entry name" value="PGM_Phosphatase"/>
</dbReference>
<reference evidence="1" key="1">
    <citation type="submission" date="2023-11" db="EMBL/GenBank/DDBJ databases">
        <title>Scrofimicrobium hongkongense sp. nov., isolated from a patient with peritonitis.</title>
        <authorList>
            <person name="Lao H.Y."/>
            <person name="Wong A.Y.P."/>
            <person name="Ng T.L."/>
            <person name="Wong R.Y.L."/>
            <person name="Yau M.C.Y."/>
            <person name="Lam J.Y.W."/>
            <person name="Siu G.K.H."/>
        </authorList>
    </citation>
    <scope>NUCLEOTIDE SEQUENCE</scope>
    <source>
        <strain evidence="1">R131</strain>
    </source>
</reference>
<dbReference type="CDD" id="cd07067">
    <property type="entry name" value="HP_PGM_like"/>
    <property type="match status" value="1"/>
</dbReference>
<accession>A0AAU7V722</accession>
<dbReference type="PANTHER" id="PTHR48100:SF51">
    <property type="entry name" value="PHOSPHOGLYCERATE MUTASE"/>
    <property type="match status" value="1"/>
</dbReference>
<proteinExistence type="predicted"/>
<dbReference type="InterPro" id="IPR029033">
    <property type="entry name" value="His_PPase_superfam"/>
</dbReference>
<sequence length="223" mass="24843">MAFTTVHLLRHGEVDNPDGVLYGRLPQFSLTPLGREMASEVAQYLSLEERDITRVIASPLLRAQETALPTALAYHLPIEADPRLVEAGSTFQGENVNGNRWALAHPRNWSRYVRPLEPSWGEPYRLIRERMCSAISSAIDEAWGHEALLVSHQLPIVMVQRFIQGKPLAHNPLWRECSLASLTSLLFDDHTLVGWSYTEPAGHLLHEAADVTPGASVARVNEG</sequence>
<dbReference type="EMBL" id="CP138335">
    <property type="protein sequence ID" value="XBW07793.1"/>
    <property type="molecule type" value="Genomic_DNA"/>
</dbReference>
<dbReference type="Pfam" id="PF00300">
    <property type="entry name" value="His_Phos_1"/>
    <property type="match status" value="1"/>
</dbReference>